<gene>
    <name evidence="4" type="primary">cya_16</name>
    <name evidence="4" type="ORF">PRI8871_02759</name>
</gene>
<reference evidence="5" key="1">
    <citation type="submission" date="2018-03" db="EMBL/GenBank/DDBJ databases">
        <authorList>
            <person name="Rodrigo-Torres L."/>
            <person name="Arahal R. D."/>
            <person name="Lucena T."/>
        </authorList>
    </citation>
    <scope>NUCLEOTIDE SEQUENCE [LARGE SCALE GENOMIC DNA]</scope>
    <source>
        <strain evidence="5">CECT 8871</strain>
    </source>
</reference>
<dbReference type="EMBL" id="OMOJ01000005">
    <property type="protein sequence ID" value="SPF80946.1"/>
    <property type="molecule type" value="Genomic_DNA"/>
</dbReference>
<dbReference type="OrthoDB" id="9773411at2"/>
<evidence type="ECO:0000313" key="5">
    <source>
        <dbReference type="Proteomes" id="UP000244904"/>
    </source>
</evidence>
<dbReference type="GO" id="GO:0005509">
    <property type="term" value="F:calcium ion binding"/>
    <property type="evidence" value="ECO:0007669"/>
    <property type="project" value="InterPro"/>
</dbReference>
<keyword evidence="2" id="KW-0964">Secreted</keyword>
<dbReference type="PROSITE" id="PS00330">
    <property type="entry name" value="HEMOLYSIN_CALCIUM"/>
    <property type="match status" value="2"/>
</dbReference>
<proteinExistence type="predicted"/>
<dbReference type="PANTHER" id="PTHR38340:SF1">
    <property type="entry name" value="S-LAYER PROTEIN"/>
    <property type="match status" value="1"/>
</dbReference>
<dbReference type="SUPFAM" id="SSF51120">
    <property type="entry name" value="beta-Roll"/>
    <property type="match status" value="3"/>
</dbReference>
<keyword evidence="5" id="KW-1185">Reference proteome</keyword>
<accession>A0A2R8AY45</accession>
<dbReference type="PRINTS" id="PR00313">
    <property type="entry name" value="CABNDNGRPT"/>
</dbReference>
<evidence type="ECO:0000256" key="2">
    <source>
        <dbReference type="ARBA" id="ARBA00022525"/>
    </source>
</evidence>
<evidence type="ECO:0000256" key="3">
    <source>
        <dbReference type="SAM" id="MobiDB-lite"/>
    </source>
</evidence>
<dbReference type="Pfam" id="PF00353">
    <property type="entry name" value="HemolysinCabind"/>
    <property type="match status" value="6"/>
</dbReference>
<dbReference type="InterPro" id="IPR050557">
    <property type="entry name" value="RTX_toxin/Mannuronan_C5-epim"/>
</dbReference>
<feature type="region of interest" description="Disordered" evidence="3">
    <location>
        <begin position="1333"/>
        <end position="1430"/>
    </location>
</feature>
<protein>
    <submittedName>
        <fullName evidence="4">Bifunctional hemolysin/adenylate cyclase</fullName>
    </submittedName>
</protein>
<organism evidence="4 5">
    <name type="scientific">Pseudoprimorskyibacter insulae</name>
    <dbReference type="NCBI Taxonomy" id="1695997"/>
    <lineage>
        <taxon>Bacteria</taxon>
        <taxon>Pseudomonadati</taxon>
        <taxon>Pseudomonadota</taxon>
        <taxon>Alphaproteobacteria</taxon>
        <taxon>Rhodobacterales</taxon>
        <taxon>Paracoccaceae</taxon>
        <taxon>Pseudoprimorskyibacter</taxon>
    </lineage>
</organism>
<dbReference type="Gene3D" id="2.60.40.2700">
    <property type="match status" value="6"/>
</dbReference>
<feature type="region of interest" description="Disordered" evidence="3">
    <location>
        <begin position="1446"/>
        <end position="1485"/>
    </location>
</feature>
<evidence type="ECO:0000313" key="4">
    <source>
        <dbReference type="EMBL" id="SPF80946.1"/>
    </source>
</evidence>
<dbReference type="Gene3D" id="2.150.10.10">
    <property type="entry name" value="Serralysin-like metalloprotease, C-terminal"/>
    <property type="match status" value="3"/>
</dbReference>
<dbReference type="Proteomes" id="UP000244904">
    <property type="component" value="Unassembled WGS sequence"/>
</dbReference>
<name>A0A2R8AY45_9RHOB</name>
<evidence type="ECO:0000256" key="1">
    <source>
        <dbReference type="ARBA" id="ARBA00004613"/>
    </source>
</evidence>
<dbReference type="InterPro" id="IPR018511">
    <property type="entry name" value="Hemolysin-typ_Ca-bd_CS"/>
</dbReference>
<dbReference type="InterPro" id="IPR001343">
    <property type="entry name" value="Hemolysn_Ca-bd"/>
</dbReference>
<dbReference type="PANTHER" id="PTHR38340">
    <property type="entry name" value="S-LAYER PROTEIN"/>
    <property type="match status" value="1"/>
</dbReference>
<feature type="compositionally biased region" description="Low complexity" evidence="3">
    <location>
        <begin position="1389"/>
        <end position="1404"/>
    </location>
</feature>
<feature type="compositionally biased region" description="Polar residues" evidence="3">
    <location>
        <begin position="1342"/>
        <end position="1367"/>
    </location>
</feature>
<dbReference type="InterPro" id="IPR011049">
    <property type="entry name" value="Serralysin-like_metalloprot_C"/>
</dbReference>
<dbReference type="GO" id="GO:0005576">
    <property type="term" value="C:extracellular region"/>
    <property type="evidence" value="ECO:0007669"/>
    <property type="project" value="UniProtKB-SubCell"/>
</dbReference>
<comment type="subcellular location">
    <subcellularLocation>
        <location evidence="1">Secreted</location>
    </subcellularLocation>
</comment>
<sequence length="1679" mass="175913">MTQTDAKQISPIASAFLIDDGRSSYGPRIAALNGGTVVAVWEESISYETILKAQMFSQDGTAIGSEFIVGDIGSGTPWREDGWAEVVALSDGGFVVTWAREDGQGTDLGIFVARYSASGRQTGTTTRIDSVDGFYEYDVSVAALSNGGFAFAWSRFGADATGDNDVHLRMFSAGMAPTTPEILVNQYVDNTQNFANVTQLTNGNVVVTWRNYRDPDGSSDAIYARVFDPAGHPVTDEVRVNTVGLGASYPEIIALASGGFLVAWARPGAGMVGQIFDADGTATGDLLTLSAGSSFHTPVITPLRDGGFALMTRTGSTYHDDSVRLQRFSDLGAEIGTTKILSDGPTVYEHPLDLSQNTNGDLVAVWRSGSSGGANPTYAQVFRVNSTPDGQIDIGGVFEQGQTLAATAQITDDDGMSTSTLHYQWLRDGAAIDGATGTNYALVQSDVGHAISVALQYTDDLGTPETVTSASGVVANVNDPVVGVPVIFGTAVQGQTIYARTTDIEDPDGVGEISFQWLMNGAVLTDRTTSGLRLTQDHVGQTISVRIAFVDGGGTQETATSEGVPVSNLNDLPEGKPSLVGDAQEDSVLLIDAGGIADEDGLGQFSYEWLRNGVAIEGATGTQITLGDADSGQMISGRVRYTDKFGTEETVESASVSIRNVNDRPTGLPVLEGTAAVGFELRADTSAIGDNDGLGQFSYQWLRNGNDILGATEERYTPTASDQDDLIAVRIRYTDAHGTVETLQSAASTIGRINIPPQGLPTVTGTERLGSTLTAQTDSIDDPDGLGTFQLQWLRNGQPIVGATGDSYTLVALDDGALLTLRVQYVDGQGTQETVTSSPKTIQFPQNSPAQGAITITSAGPYYVGDILSMIETIDDPDGFASAFSRQWLRNGEPILGATNQSYRLTEDDVGQQISIRTSYTDGLGHQEVVYSRNSVTVTEVLAPPAPTNFSDQFWVLNDKTHTPVDPFIAALTGGGFVAVWDRNLEDGAGFGSYGLVLDANGGAVAPEFRINDLVDQHEANSEVIGLAGGGFAATFYRDSNGYYPDKEGVFVQIYDKTGAPVGDNITVFGGRMNIGNSFGPTVDGPKITALDDGSFVVIWPNTGVFFQRISASGQLLGPIVEITSEAGDNFRPAITQNADGGFTAFWWCFTDDYKLGPAVLGQRFDANGNSVSDQFWVWSANKTSGPGNLAVINSATHENGQTAVVFSTGVWSSSVAAHYDTFVRIYDPDGTPVTTSAIRVHELNSHNQFGASVTAVENGFLVVWETGGVSDRLAEANIMGQLYDFRGSTTGDPFQLNLNEADQFARPSVARHGDNILVTWFDDEPNIGSGITGRAFKIGSGTPNPNSPTDNSDSLTGTNGNDTISGLNGDDTLIGLNGDDELNGDGGNDSVDGGAGNDSVSGAEGDDMLRLGSGSDQAGGGPGNDTIEVGDAAVTDLNRIWAGPGNDLFTGAQSRDNVDGGDGADTLRGEGGNDTLSGGDGSDTILGGDGDDFIYGGATEADLRDVVYAGNGNDVVDGGYGNDELRGDAGNDTMEGGYGADTLIGGDGNDQLSGSAWGDVLYGGAGDDFLNGGFGFDRLNGGSGADRFYHVGVAGHGSDWIQDYDPTQGDLLVYGGAATLSQFQVNLANTPNAGSANQSEAFVIYKPTGQILWALVDGGAHSALQLQIGGVTQDLLVY</sequence>